<dbReference type="SUPFAM" id="SSF82051">
    <property type="entry name" value="Obg GTP-binding protein N-terminal domain"/>
    <property type="match status" value="1"/>
</dbReference>
<feature type="binding site" evidence="8">
    <location>
        <begin position="212"/>
        <end position="215"/>
    </location>
    <ligand>
        <name>GTP</name>
        <dbReference type="ChEBI" id="CHEBI:37565"/>
    </ligand>
</feature>
<dbReference type="InterPro" id="IPR006169">
    <property type="entry name" value="GTP1_OBG_dom"/>
</dbReference>
<dbReference type="InterPro" id="IPR027417">
    <property type="entry name" value="P-loop_NTPase"/>
</dbReference>
<dbReference type="PROSITE" id="PS51883">
    <property type="entry name" value="OBG"/>
    <property type="match status" value="1"/>
</dbReference>
<dbReference type="GO" id="GO:0000287">
    <property type="term" value="F:magnesium ion binding"/>
    <property type="evidence" value="ECO:0007669"/>
    <property type="project" value="InterPro"/>
</dbReference>
<keyword evidence="7 8" id="KW-0342">GTP-binding</keyword>
<evidence type="ECO:0000313" key="12">
    <source>
        <dbReference type="Proteomes" id="UP000033562"/>
    </source>
</evidence>
<dbReference type="InterPro" id="IPR014100">
    <property type="entry name" value="GTP-bd_Obg/CgtA"/>
</dbReference>
<dbReference type="InterPro" id="IPR036726">
    <property type="entry name" value="GTP1_OBG_dom_sf"/>
</dbReference>
<dbReference type="HAMAP" id="MF_01454">
    <property type="entry name" value="GTPase_Obg"/>
    <property type="match status" value="1"/>
</dbReference>
<dbReference type="SUPFAM" id="SSF52540">
    <property type="entry name" value="P-loop containing nucleoside triphosphate hydrolases"/>
    <property type="match status" value="1"/>
</dbReference>
<evidence type="ECO:0000256" key="6">
    <source>
        <dbReference type="ARBA" id="ARBA00022842"/>
    </source>
</evidence>
<dbReference type="Gene3D" id="2.70.210.12">
    <property type="entry name" value="GTP1/OBG domain"/>
    <property type="match status" value="1"/>
</dbReference>
<evidence type="ECO:0000313" key="11">
    <source>
        <dbReference type="EMBL" id="KJV68887.1"/>
    </source>
</evidence>
<keyword evidence="4 8" id="KW-0547">Nucleotide-binding</keyword>
<comment type="subunit">
    <text evidence="8">Monomer.</text>
</comment>
<dbReference type="GO" id="GO:0005525">
    <property type="term" value="F:GTP binding"/>
    <property type="evidence" value="ECO:0007669"/>
    <property type="project" value="UniProtKB-UniRule"/>
</dbReference>
<comment type="function">
    <text evidence="8">An essential GTPase which binds GTP, GDP and possibly (p)ppGpp with moderate affinity, with high nucleotide exchange rates and a fairly low GTP hydrolysis rate. Plays a role in control of the cell cycle, stress response, ribosome biogenesis and in those bacteria that undergo differentiation, in morphogenesis control.</text>
</comment>
<dbReference type="OrthoDB" id="9807318at2"/>
<protein>
    <recommendedName>
        <fullName evidence="8">GTPase Obg</fullName>
        <ecNumber evidence="8">3.6.5.-</ecNumber>
    </recommendedName>
    <alternativeName>
        <fullName evidence="8">GTP-binding protein Obg</fullName>
    </alternativeName>
</protein>
<dbReference type="InterPro" id="IPR006073">
    <property type="entry name" value="GTP-bd"/>
</dbReference>
<dbReference type="Pfam" id="PF01926">
    <property type="entry name" value="MMR_HSR1"/>
    <property type="match status" value="1"/>
</dbReference>
<evidence type="ECO:0000256" key="5">
    <source>
        <dbReference type="ARBA" id="ARBA00022801"/>
    </source>
</evidence>
<dbReference type="PATRIC" id="fig|1359163.3.peg.247"/>
<proteinExistence type="inferred from homology"/>
<dbReference type="PIRSF" id="PIRSF002401">
    <property type="entry name" value="GTP_bd_Obg/CgtA"/>
    <property type="match status" value="1"/>
</dbReference>
<keyword evidence="12" id="KW-1185">Reference proteome</keyword>
<dbReference type="PANTHER" id="PTHR11702">
    <property type="entry name" value="DEVELOPMENTALLY REGULATED GTP-BINDING PROTEIN-RELATED"/>
    <property type="match status" value="1"/>
</dbReference>
<dbReference type="RefSeq" id="WP_045808722.1">
    <property type="nucleotide sequence ID" value="NZ_LANX01000001.1"/>
</dbReference>
<dbReference type="GO" id="GO:0042254">
    <property type="term" value="P:ribosome biogenesis"/>
    <property type="evidence" value="ECO:0007669"/>
    <property type="project" value="UniProtKB-UniRule"/>
</dbReference>
<dbReference type="GO" id="GO:0005737">
    <property type="term" value="C:cytoplasm"/>
    <property type="evidence" value="ECO:0007669"/>
    <property type="project" value="UniProtKB-SubCell"/>
</dbReference>
<dbReference type="InterPro" id="IPR045086">
    <property type="entry name" value="OBG_GTPase"/>
</dbReference>
<gene>
    <name evidence="11" type="primary">cgtA</name>
    <name evidence="8" type="synonym">obg</name>
    <name evidence="11" type="ORF">NLO413_0257</name>
</gene>
<feature type="binding site" evidence="8">
    <location>
        <position position="193"/>
    </location>
    <ligand>
        <name>Mg(2+)</name>
        <dbReference type="ChEBI" id="CHEBI:18420"/>
    </ligand>
</feature>
<organism evidence="11 12">
    <name type="scientific">Candidatus Neoehrlichia procyonis str. RAC413</name>
    <dbReference type="NCBI Taxonomy" id="1359163"/>
    <lineage>
        <taxon>Bacteria</taxon>
        <taxon>Pseudomonadati</taxon>
        <taxon>Pseudomonadota</taxon>
        <taxon>Alphaproteobacteria</taxon>
        <taxon>Rickettsiales</taxon>
        <taxon>Anaplasmataceae</taxon>
        <taxon>Candidatus Neoehrlichia</taxon>
    </lineage>
</organism>
<dbReference type="GO" id="GO:0003924">
    <property type="term" value="F:GTPase activity"/>
    <property type="evidence" value="ECO:0007669"/>
    <property type="project" value="UniProtKB-UniRule"/>
</dbReference>
<dbReference type="PROSITE" id="PS51710">
    <property type="entry name" value="G_OBG"/>
    <property type="match status" value="1"/>
</dbReference>
<comment type="similarity">
    <text evidence="1 8">Belongs to the TRAFAC class OBG-HflX-like GTPase superfamily. OBG GTPase family.</text>
</comment>
<accession>A0A0F3NMF2</accession>
<feature type="binding site" evidence="8">
    <location>
        <begin position="279"/>
        <end position="282"/>
    </location>
    <ligand>
        <name>GTP</name>
        <dbReference type="ChEBI" id="CHEBI:37565"/>
    </ligand>
</feature>
<dbReference type="FunFam" id="2.70.210.12:FF:000001">
    <property type="entry name" value="GTPase Obg"/>
    <property type="match status" value="1"/>
</dbReference>
<dbReference type="Pfam" id="PF01018">
    <property type="entry name" value="GTP1_OBG"/>
    <property type="match status" value="1"/>
</dbReference>
<sequence>MNFIDETKVYLKAGNGGSGCSSFRREKFIEFGGPDGGNGGNGGDIILITDSHLNTLLHLKYKQHIKSENGKDGSGNNKYGLSGKHTIIKVPLGTQVYDESGNNLVVDLKDYNQKFIIAKGGKGGIGNSHYKSSTNRAPTYFTYGTHGEEKCILLKLKIISDVGIIGLPNAGKSSFLSRCTNSKTKVANYPFTTLKPHLGVAHINNDKLTLADIPGLIANAHLGAGLGDRFLKHIERCTILLHLIDCTLNDIIDAYRCTNRELKLYNNLLLLKQEFVILNKCDLLNTEEIKKKQEILQNHIKKEVYTLSFNDNINPILNIMHKFIHKKDNNPNSVSTFDPYNTNSYK</sequence>
<dbReference type="Gene3D" id="3.40.50.300">
    <property type="entry name" value="P-loop containing nucleotide triphosphate hydrolases"/>
    <property type="match status" value="1"/>
</dbReference>
<evidence type="ECO:0000256" key="2">
    <source>
        <dbReference type="ARBA" id="ARBA00022490"/>
    </source>
</evidence>
<dbReference type="CDD" id="cd01898">
    <property type="entry name" value="Obg"/>
    <property type="match status" value="1"/>
</dbReference>
<name>A0A0F3NMF2_9RICK</name>
<feature type="binding site" evidence="8">
    <location>
        <position position="173"/>
    </location>
    <ligand>
        <name>Mg(2+)</name>
        <dbReference type="ChEBI" id="CHEBI:18420"/>
    </ligand>
</feature>
<evidence type="ECO:0000259" key="10">
    <source>
        <dbReference type="PROSITE" id="PS51883"/>
    </source>
</evidence>
<dbReference type="NCBIfam" id="TIGR02729">
    <property type="entry name" value="Obg_CgtA"/>
    <property type="match status" value="1"/>
</dbReference>
<dbReference type="PRINTS" id="PR00326">
    <property type="entry name" value="GTP1OBG"/>
</dbReference>
<evidence type="ECO:0000256" key="1">
    <source>
        <dbReference type="ARBA" id="ARBA00007699"/>
    </source>
</evidence>
<keyword evidence="3 8" id="KW-0479">Metal-binding</keyword>
<evidence type="ECO:0000256" key="8">
    <source>
        <dbReference type="HAMAP-Rule" id="MF_01454"/>
    </source>
</evidence>
<feature type="binding site" evidence="8">
    <location>
        <begin position="308"/>
        <end position="310"/>
    </location>
    <ligand>
        <name>GTP</name>
        <dbReference type="ChEBI" id="CHEBI:37565"/>
    </ligand>
</feature>
<dbReference type="EC" id="3.6.5.-" evidence="8"/>
<comment type="caution">
    <text evidence="11">The sequence shown here is derived from an EMBL/GenBank/DDBJ whole genome shotgun (WGS) entry which is preliminary data.</text>
</comment>
<feature type="domain" description="Obg" evidence="10">
    <location>
        <begin position="1"/>
        <end position="159"/>
    </location>
</feature>
<dbReference type="GO" id="GO:0043022">
    <property type="term" value="F:ribosome binding"/>
    <property type="evidence" value="ECO:0007669"/>
    <property type="project" value="UniProtKB-ARBA"/>
</dbReference>
<keyword evidence="6 8" id="KW-0460">Magnesium</keyword>
<evidence type="ECO:0000256" key="3">
    <source>
        <dbReference type="ARBA" id="ARBA00022723"/>
    </source>
</evidence>
<comment type="subcellular location">
    <subcellularLocation>
        <location evidence="8">Cytoplasm</location>
    </subcellularLocation>
</comment>
<dbReference type="STRING" id="1359163.NLO413_0257"/>
<evidence type="ECO:0000256" key="4">
    <source>
        <dbReference type="ARBA" id="ARBA00022741"/>
    </source>
</evidence>
<keyword evidence="5 8" id="KW-0378">Hydrolase</keyword>
<dbReference type="EMBL" id="LANX01000001">
    <property type="protein sequence ID" value="KJV68887.1"/>
    <property type="molecule type" value="Genomic_DNA"/>
</dbReference>
<keyword evidence="2 8" id="KW-0963">Cytoplasm</keyword>
<reference evidence="11 12" key="1">
    <citation type="submission" date="2015-02" db="EMBL/GenBank/DDBJ databases">
        <title>Genome Sequencing of Rickettsiales.</title>
        <authorList>
            <person name="Daugherty S.C."/>
            <person name="Su Q."/>
            <person name="Abolude K."/>
            <person name="Beier-Sexton M."/>
            <person name="Carlyon J.A."/>
            <person name="Carter R."/>
            <person name="Day N.P."/>
            <person name="Dumler S.J."/>
            <person name="Dyachenko V."/>
            <person name="Godinez A."/>
            <person name="Kurtti T.J."/>
            <person name="Lichay M."/>
            <person name="Mullins K.E."/>
            <person name="Ott S."/>
            <person name="Pappas-Brown V."/>
            <person name="Paris D.H."/>
            <person name="Patel P."/>
            <person name="Richards A.L."/>
            <person name="Sadzewicz L."/>
            <person name="Sears K."/>
            <person name="Seidman D."/>
            <person name="Sengamalay N."/>
            <person name="Stenos J."/>
            <person name="Tallon L.J."/>
            <person name="Vincent G."/>
            <person name="Fraser C.M."/>
            <person name="Munderloh U."/>
            <person name="Dunning-Hotopp J.C."/>
        </authorList>
    </citation>
    <scope>NUCLEOTIDE SEQUENCE [LARGE SCALE GENOMIC DNA]</scope>
    <source>
        <strain evidence="11 12">RAC413</strain>
    </source>
</reference>
<dbReference type="PANTHER" id="PTHR11702:SF31">
    <property type="entry name" value="MITOCHONDRIAL RIBOSOME-ASSOCIATED GTPASE 2"/>
    <property type="match status" value="1"/>
</dbReference>
<evidence type="ECO:0000256" key="7">
    <source>
        <dbReference type="ARBA" id="ARBA00023134"/>
    </source>
</evidence>
<dbReference type="NCBIfam" id="NF008956">
    <property type="entry name" value="PRK12299.1"/>
    <property type="match status" value="1"/>
</dbReference>
<comment type="cofactor">
    <cofactor evidence="8">
        <name>Mg(2+)</name>
        <dbReference type="ChEBI" id="CHEBI:18420"/>
    </cofactor>
</comment>
<evidence type="ECO:0000259" key="9">
    <source>
        <dbReference type="PROSITE" id="PS51710"/>
    </source>
</evidence>
<dbReference type="InterPro" id="IPR031167">
    <property type="entry name" value="G_OBG"/>
</dbReference>
<dbReference type="AlphaFoldDB" id="A0A0F3NMF2"/>
<feature type="domain" description="OBG-type G" evidence="9">
    <location>
        <begin position="160"/>
        <end position="325"/>
    </location>
</feature>
<feature type="binding site" evidence="8">
    <location>
        <begin position="166"/>
        <end position="173"/>
    </location>
    <ligand>
        <name>GTP</name>
        <dbReference type="ChEBI" id="CHEBI:37565"/>
    </ligand>
</feature>
<dbReference type="Proteomes" id="UP000033562">
    <property type="component" value="Unassembled WGS sequence"/>
</dbReference>
<feature type="binding site" evidence="8">
    <location>
        <begin position="191"/>
        <end position="195"/>
    </location>
    <ligand>
        <name>GTP</name>
        <dbReference type="ChEBI" id="CHEBI:37565"/>
    </ligand>
</feature>